<dbReference type="RefSeq" id="WP_171328364.1">
    <property type="nucleotide sequence ID" value="NZ_WVRA01000001.1"/>
</dbReference>
<dbReference type="AlphaFoldDB" id="A0AA90YQU9"/>
<gene>
    <name evidence="1" type="ORF">GS634_03080</name>
</gene>
<dbReference type="Proteomes" id="UP000597886">
    <property type="component" value="Unassembled WGS sequence"/>
</dbReference>
<dbReference type="InterPro" id="IPR011257">
    <property type="entry name" value="DNA_glycosylase"/>
</dbReference>
<protein>
    <submittedName>
        <fullName evidence="1">Uncharacterized protein</fullName>
    </submittedName>
</protein>
<accession>A0AA90YQU9</accession>
<comment type="caution">
    <text evidence="1">The sequence shown here is derived from an EMBL/GenBank/DDBJ whole genome shotgun (WGS) entry which is preliminary data.</text>
</comment>
<dbReference type="EMBL" id="WVRA01000001">
    <property type="protein sequence ID" value="NOE17102.1"/>
    <property type="molecule type" value="Genomic_DNA"/>
</dbReference>
<name>A0AA90YQU9_9RHOB</name>
<reference evidence="1" key="1">
    <citation type="submission" date="2019-12" db="EMBL/GenBank/DDBJ databases">
        <title>Ruegeria JWLKs population differentiation of coral mucus and skeleton niches.</title>
        <authorList>
            <person name="Luo D."/>
        </authorList>
    </citation>
    <scope>NUCLEOTIDE SEQUENCE</scope>
    <source>
        <strain evidence="1">HKCCD6181</strain>
    </source>
</reference>
<dbReference type="GO" id="GO:0006281">
    <property type="term" value="P:DNA repair"/>
    <property type="evidence" value="ECO:0007669"/>
    <property type="project" value="InterPro"/>
</dbReference>
<evidence type="ECO:0000313" key="1">
    <source>
        <dbReference type="EMBL" id="NOE17102.1"/>
    </source>
</evidence>
<dbReference type="GO" id="GO:0003824">
    <property type="term" value="F:catalytic activity"/>
    <property type="evidence" value="ECO:0007669"/>
    <property type="project" value="InterPro"/>
</dbReference>
<sequence length="195" mass="22232">MTKTALNKATVPALAKKILGEWSHVSRNLKGVKDLPKFRSMGMKGYLTLAELEAIGTEKSPRRKELLSENSNNVVVKVTREAFVAISERERMSLLCSLRGVGIPRASAILSWTFPEKWPVIDVRAWRTLEHHKVVSGRKQGTNLGFIQWEVYLSAVDELMHHLRKPELTPQKVDRILYQMDADKNGRKRKGTCRK</sequence>
<proteinExistence type="predicted"/>
<organism evidence="1 2">
    <name type="scientific">Ruegeria atlantica</name>
    <dbReference type="NCBI Taxonomy" id="81569"/>
    <lineage>
        <taxon>Bacteria</taxon>
        <taxon>Pseudomonadati</taxon>
        <taxon>Pseudomonadota</taxon>
        <taxon>Alphaproteobacteria</taxon>
        <taxon>Rhodobacterales</taxon>
        <taxon>Roseobacteraceae</taxon>
        <taxon>Ruegeria</taxon>
    </lineage>
</organism>
<evidence type="ECO:0000313" key="2">
    <source>
        <dbReference type="Proteomes" id="UP000597886"/>
    </source>
</evidence>
<dbReference type="SUPFAM" id="SSF48150">
    <property type="entry name" value="DNA-glycosylase"/>
    <property type="match status" value="1"/>
</dbReference>